<proteinExistence type="predicted"/>
<evidence type="ECO:0000256" key="1">
    <source>
        <dbReference type="ARBA" id="ARBA00022737"/>
    </source>
</evidence>
<reference evidence="4" key="1">
    <citation type="submission" date="2025-08" db="UniProtKB">
        <authorList>
            <consortium name="RefSeq"/>
        </authorList>
    </citation>
    <scope>IDENTIFICATION</scope>
    <source>
        <tissue evidence="4">Stem</tissue>
    </source>
</reference>
<feature type="repeat" description="PPR" evidence="2">
    <location>
        <begin position="180"/>
        <end position="214"/>
    </location>
</feature>
<dbReference type="Proteomes" id="UP001652600">
    <property type="component" value="Chromosome 3"/>
</dbReference>
<keyword evidence="3" id="KW-1185">Reference proteome</keyword>
<gene>
    <name evidence="4" type="primary">LOC103488470</name>
</gene>
<dbReference type="InParanoid" id="A0A1S3BCS4"/>
<dbReference type="GeneID" id="103488470"/>
<dbReference type="Gene3D" id="1.25.40.10">
    <property type="entry name" value="Tetratricopeptide repeat domain"/>
    <property type="match status" value="2"/>
</dbReference>
<dbReference type="PROSITE" id="PS51375">
    <property type="entry name" value="PPR"/>
    <property type="match status" value="2"/>
</dbReference>
<dbReference type="InterPro" id="IPR011990">
    <property type="entry name" value="TPR-like_helical_dom_sf"/>
</dbReference>
<dbReference type="Pfam" id="PF13812">
    <property type="entry name" value="PPR_3"/>
    <property type="match status" value="2"/>
</dbReference>
<dbReference type="InterPro" id="IPR044605">
    <property type="entry name" value="At1g26460-like"/>
</dbReference>
<dbReference type="NCBIfam" id="TIGR00756">
    <property type="entry name" value="PPR"/>
    <property type="match status" value="1"/>
</dbReference>
<protein>
    <submittedName>
        <fullName evidence="4">Pentatricopeptide repeat-containing protein At1g26460, mitochondrial</fullName>
    </submittedName>
</protein>
<evidence type="ECO:0000256" key="2">
    <source>
        <dbReference type="PROSITE-ProRule" id="PRU00708"/>
    </source>
</evidence>
<feature type="repeat" description="PPR" evidence="2">
    <location>
        <begin position="494"/>
        <end position="528"/>
    </location>
</feature>
<dbReference type="PANTHER" id="PTHR47205">
    <property type="entry name" value="OS07G0599000 PROTEIN"/>
    <property type="match status" value="1"/>
</dbReference>
<dbReference type="InterPro" id="IPR002885">
    <property type="entry name" value="PPR_rpt"/>
</dbReference>
<organism evidence="3 4">
    <name type="scientific">Cucumis melo</name>
    <name type="common">Muskmelon</name>
    <dbReference type="NCBI Taxonomy" id="3656"/>
    <lineage>
        <taxon>Eukaryota</taxon>
        <taxon>Viridiplantae</taxon>
        <taxon>Streptophyta</taxon>
        <taxon>Embryophyta</taxon>
        <taxon>Tracheophyta</taxon>
        <taxon>Spermatophyta</taxon>
        <taxon>Magnoliopsida</taxon>
        <taxon>eudicotyledons</taxon>
        <taxon>Gunneridae</taxon>
        <taxon>Pentapetalae</taxon>
        <taxon>rosids</taxon>
        <taxon>fabids</taxon>
        <taxon>Cucurbitales</taxon>
        <taxon>Cucurbitaceae</taxon>
        <taxon>Benincaseae</taxon>
        <taxon>Cucumis</taxon>
    </lineage>
</organism>
<keyword evidence="1" id="KW-0677">Repeat</keyword>
<dbReference type="RefSeq" id="XP_008445453.2">
    <property type="nucleotide sequence ID" value="XM_008447231.3"/>
</dbReference>
<evidence type="ECO:0000313" key="3">
    <source>
        <dbReference type="Proteomes" id="UP001652600"/>
    </source>
</evidence>
<sequence length="618" mass="69077">MASKMAILSRTHSLIRTTSLNNVCFFKPISTFTHLSQEPQLANEPVDISSTPLPPNPASGSPLYNENWRNPFTNYSMSHSMIPDGLLNQSPNYRIQALSQTLDVQSLLGVFADWMASQRWEDMKQLFEFWIRSLDKDGKPNKPDVNLYNNYLRANLMSNATAGVLLDLLARMEDYAISPNTASFNLVLKAMYQAREVEAAEKLLERMLQTGEESMPDDESYALVIGMLLSKNQIDAALKYIDLTLKSGHMLSLKAFNECVRSCVKQGRLDTLVSVIDKCKATVQNKALSPTWNLCSDIAIAATQENNSKLAYYALEFMAQWIARGEIARPPVHLSVDEGLVVSTLGTAGRTYSSSLLDAAWSVLKRSLRQKKVPNPESYLGKIYALASLGNLQRAFSTLREFEEAYRNSNDGSCEDIFSPFTSLHPLVVACSKKGFETLDLVYFQLENLSRADPPYKSVAALNCVILGCANIWDLDRAYQTFEAIGSSFGLTPDIHSYNALMYAFGRLKKTFEAARVFEHLVGLGIKPNATSYSLLADAHLINRDPKSALAAIDNMVTAGFAPSKELLKKVRRRCIREQDYDSNDKVGYLAQNFKIRMGSESRRDILFNLNYGSNYDA</sequence>
<evidence type="ECO:0000313" key="4">
    <source>
        <dbReference type="RefSeq" id="XP_008445453.2"/>
    </source>
</evidence>
<dbReference type="Gramene" id="MELO3C011422.2.1">
    <property type="protein sequence ID" value="MELO3C011422.2.1"/>
    <property type="gene ID" value="MELO3C011422.2"/>
</dbReference>
<name>A0A1S3BCS4_CUCME</name>
<dbReference type="PANTHER" id="PTHR47205:SF1">
    <property type="entry name" value="OS07G0599000 PROTEIN"/>
    <property type="match status" value="1"/>
</dbReference>
<accession>A0A1S3BCS4</accession>
<dbReference type="KEGG" id="cmo:103488470"/>
<dbReference type="eggNOG" id="KOG4197">
    <property type="taxonomic scope" value="Eukaryota"/>
</dbReference>
<dbReference type="AlphaFoldDB" id="A0A1S3BCS4"/>